<feature type="region of interest" description="Disordered" evidence="1">
    <location>
        <begin position="153"/>
        <end position="187"/>
    </location>
</feature>
<dbReference type="Proteomes" id="UP000202166">
    <property type="component" value="Segment"/>
</dbReference>
<proteinExistence type="predicted"/>
<accession>A0A160DDZ6</accession>
<dbReference type="OrthoDB" id="30745at10239"/>
<feature type="region of interest" description="Disordered" evidence="1">
    <location>
        <begin position="46"/>
        <end position="71"/>
    </location>
</feature>
<dbReference type="EMBL" id="KU998243">
    <property type="protein sequence ID" value="ANA86066.1"/>
    <property type="molecule type" value="Genomic_DNA"/>
</dbReference>
<gene>
    <name evidence="2" type="primary">1</name>
    <name evidence="2" type="ORF">PBI_KVOTHE_1</name>
</gene>
<sequence length="339" mass="38096">MIEEDDDFRLGGKSSVTSDAHLEYEKDIIEQLNNITAAVRTGRPVSLPTGPTQIQPFQFEPDPELDTKDSEPSDAPIAYFKVHYIWPSVNGSMQPTLSKNVFCTELDEVEDKFFEIIVKSIDDSNLSKNAVTTDDLEIEYIEAVRIDSTSDVVYDKDDDEPDCPEDCDDDHEHQSHVHWAPTTPNVTRPTLTAQMRHHGVTMATSPISPSQGVYQQLGTTWSSTPPGKEDKSDEIESLSEAYKRLVESGTVTGQEILKSVQEQVREQVEAQLIDGPGETKMFVGKEVKGMLEPDPVEEVPVKEAKDNKSRILNFFRNERLNSTMTAFEAEQKLGYHYPI</sequence>
<feature type="compositionally biased region" description="Acidic residues" evidence="1">
    <location>
        <begin position="156"/>
        <end position="169"/>
    </location>
</feature>
<evidence type="ECO:0000256" key="1">
    <source>
        <dbReference type="SAM" id="MobiDB-lite"/>
    </source>
</evidence>
<dbReference type="RefSeq" id="YP_009274129.1">
    <property type="nucleotide sequence ID" value="NC_030914.1"/>
</dbReference>
<name>A0A160DDZ6_9CAUD</name>
<evidence type="ECO:0000313" key="2">
    <source>
        <dbReference type="EMBL" id="ANA86066.1"/>
    </source>
</evidence>
<organism evidence="2 3">
    <name type="scientific">Gordonia phage Kvothe</name>
    <dbReference type="NCBI Taxonomy" id="1838071"/>
    <lineage>
        <taxon>Viruses</taxon>
        <taxon>Duplodnaviria</taxon>
        <taxon>Heunggongvirae</taxon>
        <taxon>Uroviricota</taxon>
        <taxon>Caudoviricetes</taxon>
        <taxon>Demosthenesvirus</taxon>
        <taxon>Demosthenesvirus katyusha</taxon>
    </lineage>
</organism>
<dbReference type="GeneID" id="28801579"/>
<protein>
    <submittedName>
        <fullName evidence="2">Uncharacterized protein</fullName>
    </submittedName>
</protein>
<evidence type="ECO:0000313" key="3">
    <source>
        <dbReference type="Proteomes" id="UP000202166"/>
    </source>
</evidence>
<reference evidence="2 3" key="1">
    <citation type="submission" date="2016-03" db="EMBL/GenBank/DDBJ databases">
        <authorList>
            <person name="Rimple P."/>
            <person name="Montgomery M.T."/>
            <person name="Guerrero C.A."/>
            <person name="Mavrich T.N."/>
            <person name="Pope W.H."/>
            <person name="Garlena R.A."/>
            <person name="Russell D.A."/>
            <person name="Jacobs-Sera D."/>
            <person name="Hendrix R.W."/>
            <person name="Hatfull G.F."/>
        </authorList>
    </citation>
    <scope>NUCLEOTIDE SEQUENCE [LARGE SCALE GENOMIC DNA]</scope>
</reference>
<dbReference type="KEGG" id="vg:28801579"/>